<dbReference type="Proteomes" id="UP001054945">
    <property type="component" value="Unassembled WGS sequence"/>
</dbReference>
<dbReference type="GO" id="GO:0045893">
    <property type="term" value="P:positive regulation of DNA-templated transcription"/>
    <property type="evidence" value="ECO:0007669"/>
    <property type="project" value="TreeGrafter"/>
</dbReference>
<dbReference type="InterPro" id="IPR055309">
    <property type="entry name" value="Znf318-like"/>
</dbReference>
<evidence type="ECO:0000313" key="2">
    <source>
        <dbReference type="EMBL" id="GIY26696.1"/>
    </source>
</evidence>
<accession>A0AAV4S270</accession>
<comment type="caution">
    <text evidence="2">The sequence shown here is derived from an EMBL/GenBank/DDBJ whole genome shotgun (WGS) entry which is preliminary data.</text>
</comment>
<protein>
    <submittedName>
        <fullName evidence="2">Zinc finger protein 318</fullName>
    </submittedName>
</protein>
<feature type="domain" description="C2H2-type" evidence="1">
    <location>
        <begin position="168"/>
        <end position="190"/>
    </location>
</feature>
<dbReference type="AlphaFoldDB" id="A0AAV4S270"/>
<keyword evidence="3" id="KW-1185">Reference proteome</keyword>
<sequence>MPSIGKEVQDPYNSNLIHPVFENIGINSPQFSSPINNVNHTATGISEVPTPMQQQSVTSCDSQYNRQFSQLPSPVVSHLYPPYLYSAPPSVDTKFPYNTMYPSPFHQHLILIPQTQLNSQTEIQQIFKCHDPQNITAGEPLKNNSDKNVKLLPVRGVEFIMPVHAFYCSLCKEPLLNIASAVKHLKGHNHTMKYMSFLKENPVYEKNVTCLESWNYYFIERKTKRIGGKFFLQASRSRKTKCRKVQESRNWSPKKYKAWKRR</sequence>
<reference evidence="2 3" key="1">
    <citation type="submission" date="2021-06" db="EMBL/GenBank/DDBJ databases">
        <title>Caerostris extrusa draft genome.</title>
        <authorList>
            <person name="Kono N."/>
            <person name="Arakawa K."/>
        </authorList>
    </citation>
    <scope>NUCLEOTIDE SEQUENCE [LARGE SCALE GENOMIC DNA]</scope>
</reference>
<organism evidence="2 3">
    <name type="scientific">Caerostris extrusa</name>
    <name type="common">Bark spider</name>
    <name type="synonym">Caerostris bankana</name>
    <dbReference type="NCBI Taxonomy" id="172846"/>
    <lineage>
        <taxon>Eukaryota</taxon>
        <taxon>Metazoa</taxon>
        <taxon>Ecdysozoa</taxon>
        <taxon>Arthropoda</taxon>
        <taxon>Chelicerata</taxon>
        <taxon>Arachnida</taxon>
        <taxon>Araneae</taxon>
        <taxon>Araneomorphae</taxon>
        <taxon>Entelegynae</taxon>
        <taxon>Araneoidea</taxon>
        <taxon>Araneidae</taxon>
        <taxon>Caerostris</taxon>
    </lineage>
</organism>
<dbReference type="GO" id="GO:0045892">
    <property type="term" value="P:negative regulation of DNA-templated transcription"/>
    <property type="evidence" value="ECO:0007669"/>
    <property type="project" value="TreeGrafter"/>
</dbReference>
<dbReference type="InterPro" id="IPR013087">
    <property type="entry name" value="Znf_C2H2_type"/>
</dbReference>
<proteinExistence type="predicted"/>
<dbReference type="PANTHER" id="PTHR15577:SF2">
    <property type="entry name" value="ZINC FINGER PROTEIN 318"/>
    <property type="match status" value="1"/>
</dbReference>
<name>A0AAV4S270_CAEEX</name>
<dbReference type="EMBL" id="BPLR01008723">
    <property type="protein sequence ID" value="GIY26696.1"/>
    <property type="molecule type" value="Genomic_DNA"/>
</dbReference>
<dbReference type="PANTHER" id="PTHR15577">
    <property type="entry name" value="ZINC FINGER CONTAINING PROTEIN"/>
    <property type="match status" value="1"/>
</dbReference>
<evidence type="ECO:0000313" key="3">
    <source>
        <dbReference type="Proteomes" id="UP001054945"/>
    </source>
</evidence>
<evidence type="ECO:0000259" key="1">
    <source>
        <dbReference type="PROSITE" id="PS00028"/>
    </source>
</evidence>
<dbReference type="PROSITE" id="PS00028">
    <property type="entry name" value="ZINC_FINGER_C2H2_1"/>
    <property type="match status" value="1"/>
</dbReference>
<dbReference type="GO" id="GO:0005654">
    <property type="term" value="C:nucleoplasm"/>
    <property type="evidence" value="ECO:0007669"/>
    <property type="project" value="TreeGrafter"/>
</dbReference>
<gene>
    <name evidence="2" type="primary">ZNF318_1</name>
    <name evidence="2" type="ORF">CEXT_522111</name>
</gene>